<feature type="domain" description="Glutamine amidotransferase" evidence="1">
    <location>
        <begin position="44"/>
        <end position="185"/>
    </location>
</feature>
<reference evidence="2 3" key="1">
    <citation type="submission" date="2019-10" db="EMBL/GenBank/DDBJ databases">
        <title>Whole-genome sequence of the purple nonsulfur photosynthetic bacterium Rhodocyclus tenuis.</title>
        <authorList>
            <person name="Kyndt J.A."/>
            <person name="Meyer T.E."/>
        </authorList>
    </citation>
    <scope>NUCLEOTIDE SEQUENCE [LARGE SCALE GENOMIC DNA]</scope>
    <source>
        <strain evidence="2 3">DSM 110</strain>
    </source>
</reference>
<dbReference type="InterPro" id="IPR044992">
    <property type="entry name" value="ChyE-like"/>
</dbReference>
<dbReference type="InterPro" id="IPR029062">
    <property type="entry name" value="Class_I_gatase-like"/>
</dbReference>
<accession>A0A6L5JSU9</accession>
<dbReference type="EMBL" id="WIXJ01000001">
    <property type="protein sequence ID" value="MQY50507.1"/>
    <property type="molecule type" value="Genomic_DNA"/>
</dbReference>
<evidence type="ECO:0000259" key="1">
    <source>
        <dbReference type="Pfam" id="PF00117"/>
    </source>
</evidence>
<dbReference type="PANTHER" id="PTHR42695:SF5">
    <property type="entry name" value="GLUTAMINE AMIDOTRANSFERASE YLR126C-RELATED"/>
    <property type="match status" value="1"/>
</dbReference>
<keyword evidence="2" id="KW-0315">Glutamine amidotransferase</keyword>
<dbReference type="PANTHER" id="PTHR42695">
    <property type="entry name" value="GLUTAMINE AMIDOTRANSFERASE YLR126C-RELATED"/>
    <property type="match status" value="1"/>
</dbReference>
<gene>
    <name evidence="2" type="ORF">GHK24_01760</name>
</gene>
<evidence type="ECO:0000313" key="2">
    <source>
        <dbReference type="EMBL" id="MQY50507.1"/>
    </source>
</evidence>
<evidence type="ECO:0000313" key="3">
    <source>
        <dbReference type="Proteomes" id="UP000480275"/>
    </source>
</evidence>
<dbReference type="InterPro" id="IPR017926">
    <property type="entry name" value="GATASE"/>
</dbReference>
<dbReference type="PROSITE" id="PS51273">
    <property type="entry name" value="GATASE_TYPE_1"/>
    <property type="match status" value="1"/>
</dbReference>
<dbReference type="CDD" id="cd01741">
    <property type="entry name" value="GATase1_1"/>
    <property type="match status" value="1"/>
</dbReference>
<name>A0A6L5JSU9_RHOTE</name>
<comment type="caution">
    <text evidence="2">The sequence shown here is derived from an EMBL/GenBank/DDBJ whole genome shotgun (WGS) entry which is preliminary data.</text>
</comment>
<dbReference type="OrthoDB" id="9813383at2"/>
<protein>
    <submittedName>
        <fullName evidence="2">Type 1 glutamine amidotransferase</fullName>
    </submittedName>
</protein>
<organism evidence="2 3">
    <name type="scientific">Rhodocyclus tenuis</name>
    <name type="common">Rhodospirillum tenue</name>
    <dbReference type="NCBI Taxonomy" id="1066"/>
    <lineage>
        <taxon>Bacteria</taxon>
        <taxon>Pseudomonadati</taxon>
        <taxon>Pseudomonadota</taxon>
        <taxon>Betaproteobacteria</taxon>
        <taxon>Rhodocyclales</taxon>
        <taxon>Rhodocyclaceae</taxon>
        <taxon>Rhodocyclus</taxon>
    </lineage>
</organism>
<dbReference type="SUPFAM" id="SSF52317">
    <property type="entry name" value="Class I glutamine amidotransferase-like"/>
    <property type="match status" value="1"/>
</dbReference>
<dbReference type="Gene3D" id="3.40.50.880">
    <property type="match status" value="1"/>
</dbReference>
<dbReference type="GO" id="GO:0005829">
    <property type="term" value="C:cytosol"/>
    <property type="evidence" value="ECO:0007669"/>
    <property type="project" value="TreeGrafter"/>
</dbReference>
<dbReference type="AlphaFoldDB" id="A0A6L5JSU9"/>
<sequence>MKPIAIFRHLATEGPGYFATFLEAHSLAWRLFATDRGEPVPTRAEDFAGLVFMGGPMSVNDPLPWIAEECTLIRDAVAHDIPVLGHCLGSQLMSRALGGSVFPNPQKEIGWSRVVADDTPTTRRWLGEATDDLLASDGSAVVFQWHGETFTLPEGSERLFSNAFCANQMFALGPHLGMQCHVEMTEPMIAEWCQCWNDETAGLASLPVSVQTPEVMQAQAATQMPAMRRLADRLYTHWIAGLKP</sequence>
<proteinExistence type="predicted"/>
<dbReference type="Pfam" id="PF00117">
    <property type="entry name" value="GATase"/>
    <property type="match status" value="1"/>
</dbReference>
<dbReference type="Proteomes" id="UP000480275">
    <property type="component" value="Unassembled WGS sequence"/>
</dbReference>